<name>A0A1S3E746_CICAR</name>
<feature type="region of interest" description="Disordered" evidence="1">
    <location>
        <begin position="157"/>
        <end position="197"/>
    </location>
</feature>
<feature type="compositionally biased region" description="Polar residues" evidence="1">
    <location>
        <begin position="182"/>
        <end position="191"/>
    </location>
</feature>
<gene>
    <name evidence="4" type="primary">LOC101508358</name>
</gene>
<accession>A0A1S3E746</accession>
<feature type="signal peptide" evidence="2">
    <location>
        <begin position="1"/>
        <end position="24"/>
    </location>
</feature>
<evidence type="ECO:0000313" key="3">
    <source>
        <dbReference type="Proteomes" id="UP000087171"/>
    </source>
</evidence>
<evidence type="ECO:0000256" key="1">
    <source>
        <dbReference type="SAM" id="MobiDB-lite"/>
    </source>
</evidence>
<dbReference type="KEGG" id="cam:101508358"/>
<protein>
    <submittedName>
        <fullName evidence="4">Uncharacterized protein LOC101508358 isoform X1</fullName>
    </submittedName>
</protein>
<reference evidence="3" key="1">
    <citation type="journal article" date="2013" name="Nat. Biotechnol.">
        <title>Draft genome sequence of chickpea (Cicer arietinum) provides a resource for trait improvement.</title>
        <authorList>
            <person name="Varshney R.K."/>
            <person name="Song C."/>
            <person name="Saxena R.K."/>
            <person name="Azam S."/>
            <person name="Yu S."/>
            <person name="Sharpe A.G."/>
            <person name="Cannon S."/>
            <person name="Baek J."/>
            <person name="Rosen B.D."/>
            <person name="Tar'an B."/>
            <person name="Millan T."/>
            <person name="Zhang X."/>
            <person name="Ramsay L.D."/>
            <person name="Iwata A."/>
            <person name="Wang Y."/>
            <person name="Nelson W."/>
            <person name="Farmer A.D."/>
            <person name="Gaur P.M."/>
            <person name="Soderlund C."/>
            <person name="Penmetsa R.V."/>
            <person name="Xu C."/>
            <person name="Bharti A.K."/>
            <person name="He W."/>
            <person name="Winter P."/>
            <person name="Zhao S."/>
            <person name="Hane J.K."/>
            <person name="Carrasquilla-Garcia N."/>
            <person name="Condie J.A."/>
            <person name="Upadhyaya H.D."/>
            <person name="Luo M.C."/>
            <person name="Thudi M."/>
            <person name="Gowda C.L."/>
            <person name="Singh N.P."/>
            <person name="Lichtenzveig J."/>
            <person name="Gali K.K."/>
            <person name="Rubio J."/>
            <person name="Nadarajan N."/>
            <person name="Dolezel J."/>
            <person name="Bansal K.C."/>
            <person name="Xu X."/>
            <person name="Edwards D."/>
            <person name="Zhang G."/>
            <person name="Kahl G."/>
            <person name="Gil J."/>
            <person name="Singh K.B."/>
            <person name="Datta S.K."/>
            <person name="Jackson S.A."/>
            <person name="Wang J."/>
            <person name="Cook D.R."/>
        </authorList>
    </citation>
    <scope>NUCLEOTIDE SEQUENCE [LARGE SCALE GENOMIC DNA]</scope>
    <source>
        <strain evidence="3">cv. CDC Frontier</strain>
    </source>
</reference>
<reference evidence="4" key="2">
    <citation type="submission" date="2025-08" db="UniProtKB">
        <authorList>
            <consortium name="RefSeq"/>
        </authorList>
    </citation>
    <scope>IDENTIFICATION</scope>
    <source>
        <tissue evidence="4">Etiolated seedlings</tissue>
    </source>
</reference>
<organism evidence="3 4">
    <name type="scientific">Cicer arietinum</name>
    <name type="common">Chickpea</name>
    <name type="synonym">Garbanzo</name>
    <dbReference type="NCBI Taxonomy" id="3827"/>
    <lineage>
        <taxon>Eukaryota</taxon>
        <taxon>Viridiplantae</taxon>
        <taxon>Streptophyta</taxon>
        <taxon>Embryophyta</taxon>
        <taxon>Tracheophyta</taxon>
        <taxon>Spermatophyta</taxon>
        <taxon>Magnoliopsida</taxon>
        <taxon>eudicotyledons</taxon>
        <taxon>Gunneridae</taxon>
        <taxon>Pentapetalae</taxon>
        <taxon>rosids</taxon>
        <taxon>fabids</taxon>
        <taxon>Fabales</taxon>
        <taxon>Fabaceae</taxon>
        <taxon>Papilionoideae</taxon>
        <taxon>50 kb inversion clade</taxon>
        <taxon>NPAAA clade</taxon>
        <taxon>Hologalegina</taxon>
        <taxon>IRL clade</taxon>
        <taxon>Cicereae</taxon>
        <taxon>Cicer</taxon>
    </lineage>
</organism>
<feature type="compositionally biased region" description="Polar residues" evidence="1">
    <location>
        <begin position="70"/>
        <end position="80"/>
    </location>
</feature>
<feature type="region of interest" description="Disordered" evidence="1">
    <location>
        <begin position="50"/>
        <end position="87"/>
    </location>
</feature>
<keyword evidence="3" id="KW-1185">Reference proteome</keyword>
<evidence type="ECO:0000313" key="4">
    <source>
        <dbReference type="RefSeq" id="XP_012571233.1"/>
    </source>
</evidence>
<proteinExistence type="predicted"/>
<evidence type="ECO:0000256" key="2">
    <source>
        <dbReference type="SAM" id="SignalP"/>
    </source>
</evidence>
<keyword evidence="2" id="KW-0732">Signal</keyword>
<dbReference type="GeneID" id="101508358"/>
<dbReference type="RefSeq" id="XP_012571233.1">
    <property type="nucleotide sequence ID" value="XM_012715779.2"/>
</dbReference>
<dbReference type="AlphaFoldDB" id="A0A1S3E746"/>
<dbReference type="Proteomes" id="UP000087171">
    <property type="component" value="Chromosome Ca5"/>
</dbReference>
<feature type="chain" id="PRO_5010324357" evidence="2">
    <location>
        <begin position="25"/>
        <end position="331"/>
    </location>
</feature>
<sequence>MDNSKSYMLLCIGLFVILCSQVLAYNDPVPPICDGELYYHKDLVYEKIPIIDGPPDVQNDNDSPTDETPAFQNDQYSNDSPKTDAVSDNYHYTPYHYDFPSERPPLFNNIQESNDFPTTDETAAFKNDQHANDSPTTDAISDFYHDTPYHYEFPSDRTPYFNNIQDSNDSPKTDETPAFKNDQYSNDSPTTDAVPDVDHNNPYYYYEFPFEVAPPLFSNIQETNDSPTTDEAPDFQKIQYSTDTSTIDSTLNNQIIFDYTDPPVQDDDGPIIEDETVTTKKNDITTSESEKGEANKEANWVYLHAKYPWMKKNVPKSTTGTRKLLNDVANN</sequence>